<feature type="compositionally biased region" description="Pro residues" evidence="1">
    <location>
        <begin position="52"/>
        <end position="64"/>
    </location>
</feature>
<accession>A0ABT0RCL9</accession>
<dbReference type="RefSeq" id="WP_249866966.1">
    <property type="nucleotide sequence ID" value="NZ_JAMGBC010000001.1"/>
</dbReference>
<evidence type="ECO:0000256" key="1">
    <source>
        <dbReference type="SAM" id="MobiDB-lite"/>
    </source>
</evidence>
<organism evidence="2 3">
    <name type="scientific">Sphingomonas anseongensis</name>
    <dbReference type="NCBI Taxonomy" id="2908207"/>
    <lineage>
        <taxon>Bacteria</taxon>
        <taxon>Pseudomonadati</taxon>
        <taxon>Pseudomonadota</taxon>
        <taxon>Alphaproteobacteria</taxon>
        <taxon>Sphingomonadales</taxon>
        <taxon>Sphingomonadaceae</taxon>
        <taxon>Sphingomonas</taxon>
    </lineage>
</organism>
<dbReference type="EMBL" id="JAMGBC010000001">
    <property type="protein sequence ID" value="MCL6677988.1"/>
    <property type="molecule type" value="Genomic_DNA"/>
</dbReference>
<keyword evidence="3" id="KW-1185">Reference proteome</keyword>
<name>A0ABT0RCL9_9SPHN</name>
<proteinExistence type="predicted"/>
<dbReference type="Proteomes" id="UP001165343">
    <property type="component" value="Unassembled WGS sequence"/>
</dbReference>
<evidence type="ECO:0000313" key="3">
    <source>
        <dbReference type="Proteomes" id="UP001165343"/>
    </source>
</evidence>
<gene>
    <name evidence="2" type="ORF">LZ519_01450</name>
</gene>
<comment type="caution">
    <text evidence="2">The sequence shown here is derived from an EMBL/GenBank/DDBJ whole genome shotgun (WGS) entry which is preliminary data.</text>
</comment>
<feature type="region of interest" description="Disordered" evidence="1">
    <location>
        <begin position="44"/>
        <end position="64"/>
    </location>
</feature>
<protein>
    <submittedName>
        <fullName evidence="2">Uncharacterized protein</fullName>
    </submittedName>
</protein>
<evidence type="ECO:0000313" key="2">
    <source>
        <dbReference type="EMBL" id="MCL6677988.1"/>
    </source>
</evidence>
<sequence length="64" mass="6796">MPNQDDTDDAEKLTGDIRDFNQQLTASIGRCKSIVDDCRSKLVANSNEEEIPAPPAGGPGPIPS</sequence>
<reference evidence="2" key="1">
    <citation type="submission" date="2022-05" db="EMBL/GenBank/DDBJ databases">
        <authorList>
            <person name="Jo J.-H."/>
            <person name="Im W.-T."/>
        </authorList>
    </citation>
    <scope>NUCLEOTIDE SEQUENCE</scope>
    <source>
        <strain evidence="2">RG327</strain>
    </source>
</reference>